<name>A0A508AMJ7_9GAMM</name>
<dbReference type="Proteomes" id="UP000320431">
    <property type="component" value="Unassembled WGS sequence"/>
</dbReference>
<dbReference type="Pfam" id="PF10082">
    <property type="entry name" value="BBP2_2"/>
    <property type="match status" value="1"/>
</dbReference>
<dbReference type="EMBL" id="VICD02000207">
    <property type="protein sequence ID" value="KAB8181091.1"/>
    <property type="molecule type" value="Genomic_DNA"/>
</dbReference>
<dbReference type="SUPFAM" id="SSF56935">
    <property type="entry name" value="Porins"/>
    <property type="match status" value="1"/>
</dbReference>
<reference evidence="1 2" key="1">
    <citation type="submission" date="2019-10" db="EMBL/GenBank/DDBJ databases">
        <title>Lysobacter alkalisoli sp. nov., isolated from saline-alkaline soil.</title>
        <authorList>
            <person name="Sun J.-Q."/>
        </authorList>
    </citation>
    <scope>NUCLEOTIDE SEQUENCE [LARGE SCALE GENOMIC DNA]</scope>
    <source>
        <strain evidence="1 2">KCTC 42381</strain>
    </source>
</reference>
<organism evidence="1 2">
    <name type="scientific">Marilutibacter maris</name>
    <dbReference type="NCBI Taxonomy" id="1605891"/>
    <lineage>
        <taxon>Bacteria</taxon>
        <taxon>Pseudomonadati</taxon>
        <taxon>Pseudomonadota</taxon>
        <taxon>Gammaproteobacteria</taxon>
        <taxon>Lysobacterales</taxon>
        <taxon>Lysobacteraceae</taxon>
        <taxon>Marilutibacter</taxon>
    </lineage>
</organism>
<evidence type="ECO:0000313" key="2">
    <source>
        <dbReference type="Proteomes" id="UP000320431"/>
    </source>
</evidence>
<protein>
    <submittedName>
        <fullName evidence="1">Outer membrane beta-barrel protein</fullName>
    </submittedName>
</protein>
<proteinExistence type="predicted"/>
<gene>
    <name evidence="1" type="ORF">FKV24_011945</name>
</gene>
<accession>A0A508AMJ7</accession>
<dbReference type="AlphaFoldDB" id="A0A508AMJ7"/>
<comment type="caution">
    <text evidence="1">The sequence shown here is derived from an EMBL/GenBank/DDBJ whole genome shotgun (WGS) entry which is preliminary data.</text>
</comment>
<evidence type="ECO:0000313" key="1">
    <source>
        <dbReference type="EMBL" id="KAB8181091.1"/>
    </source>
</evidence>
<dbReference type="InterPro" id="IPR018759">
    <property type="entry name" value="BBP2_2"/>
</dbReference>
<sequence length="458" mass="52530">MTANPSSAYRRRHRPMSCASVGPGPRPRCRPALVLALLACLPLPRQAQAVDVDYEIGVAVKRQDNIALTASGRDPVSETVVSPRAYFEATQDGPRIRFKAQGALEYYDYLDDTFSDETRARFNGQLDITAIPDRLDFVFRDYLSQQPVDRLAAYAPDNTQQINVFVAGPTLKARFGPAMRGQLDLRYADNHAEETESFNGNRYSIAGRLVRDLDPNRELSLNLAVVEADFDQAGDRRDYRREDGFLNLTSRHAHLDTDIDLGHSRVELDGSGRKDSTLLLRASVDWNLSARSLLGISARQQFTDSGEDMTRPLELEQIRFNDFNVPYLVEPSVFKERQVRVRYRYRGERLTLQAVPYGRRVRYLDSTLEDENRRGIIVSASYRLRPRLTASFYALRENREFVDIDREDRDLTYSVGLANRFTRHWTGRIDFLHQERDSNIARRSFDSNSVLVSVSYRR</sequence>